<reference evidence="3 4" key="1">
    <citation type="submission" date="2019-02" db="EMBL/GenBank/DDBJ databases">
        <title>Deep-cultivation of Planctomycetes and their phenomic and genomic characterization uncovers novel biology.</title>
        <authorList>
            <person name="Wiegand S."/>
            <person name="Jogler M."/>
            <person name="Boedeker C."/>
            <person name="Pinto D."/>
            <person name="Vollmers J."/>
            <person name="Rivas-Marin E."/>
            <person name="Kohn T."/>
            <person name="Peeters S.H."/>
            <person name="Heuer A."/>
            <person name="Rast P."/>
            <person name="Oberbeckmann S."/>
            <person name="Bunk B."/>
            <person name="Jeske O."/>
            <person name="Meyerdierks A."/>
            <person name="Storesund J.E."/>
            <person name="Kallscheuer N."/>
            <person name="Luecker S."/>
            <person name="Lage O.M."/>
            <person name="Pohl T."/>
            <person name="Merkel B.J."/>
            <person name="Hornburger P."/>
            <person name="Mueller R.-W."/>
            <person name="Bruemmer F."/>
            <person name="Labrenz M."/>
            <person name="Spormann A.M."/>
            <person name="Op den Camp H."/>
            <person name="Overmann J."/>
            <person name="Amann R."/>
            <person name="Jetten M.S.M."/>
            <person name="Mascher T."/>
            <person name="Medema M.H."/>
            <person name="Devos D.P."/>
            <person name="Kaster A.-K."/>
            <person name="Ovreas L."/>
            <person name="Rohde M."/>
            <person name="Galperin M.Y."/>
            <person name="Jogler C."/>
        </authorList>
    </citation>
    <scope>NUCLEOTIDE SEQUENCE [LARGE SCALE GENOMIC DNA]</scope>
    <source>
        <strain evidence="3 4">CA12</strain>
    </source>
</reference>
<dbReference type="InterPro" id="IPR023010">
    <property type="entry name" value="GcvPA"/>
</dbReference>
<dbReference type="InterPro" id="IPR049315">
    <property type="entry name" value="GDC-P_N"/>
</dbReference>
<organism evidence="3 4">
    <name type="scientific">Alienimonas californiensis</name>
    <dbReference type="NCBI Taxonomy" id="2527989"/>
    <lineage>
        <taxon>Bacteria</taxon>
        <taxon>Pseudomonadati</taxon>
        <taxon>Planctomycetota</taxon>
        <taxon>Planctomycetia</taxon>
        <taxon>Planctomycetales</taxon>
        <taxon>Planctomycetaceae</taxon>
        <taxon>Alienimonas</taxon>
    </lineage>
</organism>
<dbReference type="InterPro" id="IPR015422">
    <property type="entry name" value="PyrdxlP-dep_Trfase_small"/>
</dbReference>
<dbReference type="Pfam" id="PF02347">
    <property type="entry name" value="GDC-P"/>
    <property type="match status" value="1"/>
</dbReference>
<name>A0A517PDC6_9PLAN</name>
<gene>
    <name evidence="3" type="primary">gcvPA</name>
    <name evidence="3" type="ORF">CA12_35050</name>
</gene>
<accession>A0A517PDC6</accession>
<dbReference type="Gene3D" id="3.40.640.10">
    <property type="entry name" value="Type I PLP-dependent aspartate aminotransferase-like (Major domain)"/>
    <property type="match status" value="1"/>
</dbReference>
<dbReference type="InterPro" id="IPR015424">
    <property type="entry name" value="PyrdxlP-dep_Trfase"/>
</dbReference>
<sequence length="465" mass="49548">MLAETGATSIEDLLAQIPASVRLDRPLNLPAGLCESELQRHVAALAERNRPRDAADFVHGGGDRVCFLGGGVYDHFVPAAVDAIAGRGEFYTAYTPYQAEASQGSLQAFFEFQTLVCRLTGFTVANASLYEGGSAAAEAALLAIRETRREGRVVVLGSVHPEYRQTLATLLENLPADVVTVPCPDGVADVAAVEAALTDDTAALIVQHPNFFGNLEDAERLFAAAKANGTVSVQVFDPVSLGLLKNPAALGADIAVGEGQSLGIPMQYGGPYLGLFACRESFLRKTPGRLIGRTEDADGRECYVLALQTREQHIRRGKATSNICSNQGLLALRATVHLALLGPQGLREVADLSVRKTHYLADRLCEVEGVSQAFEAPYLREVCLRVQGGAGRLLTAARTAGFDLGPALSRFPAGSFCDELRADELLLVAATERRTREEIDQLAAALTHMGSDSPLRRGEPLLAVA</sequence>
<feature type="domain" description="Glycine cleavage system P-protein N-terminal" evidence="2">
    <location>
        <begin position="1"/>
        <end position="442"/>
    </location>
</feature>
<dbReference type="PANTHER" id="PTHR42806">
    <property type="entry name" value="GLYCINE CLEAVAGE SYSTEM P-PROTEIN"/>
    <property type="match status" value="1"/>
</dbReference>
<dbReference type="Gene3D" id="3.90.1150.10">
    <property type="entry name" value="Aspartate Aminotransferase, domain 1"/>
    <property type="match status" value="1"/>
</dbReference>
<dbReference type="PANTHER" id="PTHR42806:SF1">
    <property type="entry name" value="GLYCINE DEHYDROGENASE (DECARBOXYLATING)"/>
    <property type="match status" value="1"/>
</dbReference>
<dbReference type="GO" id="GO:0004375">
    <property type="term" value="F:glycine dehydrogenase (decarboxylating) activity"/>
    <property type="evidence" value="ECO:0007669"/>
    <property type="project" value="UniProtKB-EC"/>
</dbReference>
<dbReference type="EMBL" id="CP036265">
    <property type="protein sequence ID" value="QDT17384.1"/>
    <property type="molecule type" value="Genomic_DNA"/>
</dbReference>
<protein>
    <submittedName>
        <fullName evidence="3">Putative glycine dehydrogenase (Decarboxylating) subunit 1</fullName>
        <ecNumber evidence="3">1.4.4.2</ecNumber>
    </submittedName>
</protein>
<proteinExistence type="predicted"/>
<evidence type="ECO:0000313" key="4">
    <source>
        <dbReference type="Proteomes" id="UP000318741"/>
    </source>
</evidence>
<keyword evidence="1 3" id="KW-0560">Oxidoreductase</keyword>
<dbReference type="InterPro" id="IPR015421">
    <property type="entry name" value="PyrdxlP-dep_Trfase_major"/>
</dbReference>
<dbReference type="EC" id="1.4.4.2" evidence="3"/>
<evidence type="ECO:0000256" key="1">
    <source>
        <dbReference type="ARBA" id="ARBA00023002"/>
    </source>
</evidence>
<dbReference type="Proteomes" id="UP000318741">
    <property type="component" value="Chromosome"/>
</dbReference>
<dbReference type="NCBIfam" id="NF001696">
    <property type="entry name" value="PRK00451.1"/>
    <property type="match status" value="1"/>
</dbReference>
<keyword evidence="4" id="KW-1185">Reference proteome</keyword>
<dbReference type="SUPFAM" id="SSF53383">
    <property type="entry name" value="PLP-dependent transferases"/>
    <property type="match status" value="1"/>
</dbReference>
<dbReference type="GO" id="GO:0009116">
    <property type="term" value="P:nucleoside metabolic process"/>
    <property type="evidence" value="ECO:0007669"/>
    <property type="project" value="InterPro"/>
</dbReference>
<evidence type="ECO:0000313" key="3">
    <source>
        <dbReference type="EMBL" id="QDT17384.1"/>
    </source>
</evidence>
<dbReference type="KEGG" id="acaf:CA12_35050"/>
<dbReference type="RefSeq" id="WP_242688234.1">
    <property type="nucleotide sequence ID" value="NZ_CP036265.1"/>
</dbReference>
<dbReference type="PIRSF" id="PIRSF006815">
    <property type="entry name" value="GcvPA"/>
    <property type="match status" value="1"/>
</dbReference>
<evidence type="ECO:0000259" key="2">
    <source>
        <dbReference type="Pfam" id="PF02347"/>
    </source>
</evidence>
<dbReference type="AlphaFoldDB" id="A0A517PDC6"/>